<gene>
    <name evidence="1" type="ORF">T11_2024</name>
</gene>
<reference evidence="1 2" key="1">
    <citation type="submission" date="2015-01" db="EMBL/GenBank/DDBJ databases">
        <title>Evolution of Trichinella species and genotypes.</title>
        <authorList>
            <person name="Korhonen P.K."/>
            <person name="Edoardo P."/>
            <person name="Giuseppe L.R."/>
            <person name="Gasser R.B."/>
        </authorList>
    </citation>
    <scope>NUCLEOTIDE SEQUENCE [LARGE SCALE GENOMIC DNA]</scope>
    <source>
        <strain evidence="1">ISS1029</strain>
    </source>
</reference>
<comment type="caution">
    <text evidence="1">The sequence shown here is derived from an EMBL/GenBank/DDBJ whole genome shotgun (WGS) entry which is preliminary data.</text>
</comment>
<sequence>MAALSLAGRAADVVAFLQTDMRCVAGGEALI</sequence>
<name>A0A0V1GGL8_9BILA</name>
<evidence type="ECO:0000313" key="2">
    <source>
        <dbReference type="Proteomes" id="UP000055024"/>
    </source>
</evidence>
<organism evidence="1 2">
    <name type="scientific">Trichinella zimbabwensis</name>
    <dbReference type="NCBI Taxonomy" id="268475"/>
    <lineage>
        <taxon>Eukaryota</taxon>
        <taxon>Metazoa</taxon>
        <taxon>Ecdysozoa</taxon>
        <taxon>Nematoda</taxon>
        <taxon>Enoplea</taxon>
        <taxon>Dorylaimia</taxon>
        <taxon>Trichinellida</taxon>
        <taxon>Trichinellidae</taxon>
        <taxon>Trichinella</taxon>
    </lineage>
</organism>
<dbReference type="Proteomes" id="UP000055024">
    <property type="component" value="Unassembled WGS sequence"/>
</dbReference>
<evidence type="ECO:0000313" key="1">
    <source>
        <dbReference type="EMBL" id="KRY97406.1"/>
    </source>
</evidence>
<accession>A0A0V1GGL8</accession>
<proteinExistence type="predicted"/>
<dbReference type="EMBL" id="JYDP01002077">
    <property type="protein sequence ID" value="KRY97406.1"/>
    <property type="molecule type" value="Genomic_DNA"/>
</dbReference>
<protein>
    <submittedName>
        <fullName evidence="1">Uncharacterized protein</fullName>
    </submittedName>
</protein>
<keyword evidence="2" id="KW-1185">Reference proteome</keyword>
<dbReference type="AlphaFoldDB" id="A0A0V1GGL8"/>